<reference evidence="2 3" key="1">
    <citation type="submission" date="2021-07" db="EMBL/GenBank/DDBJ databases">
        <authorList>
            <person name="Palmer J.M."/>
        </authorList>
    </citation>
    <scope>NUCLEOTIDE SEQUENCE [LARGE SCALE GENOMIC DNA]</scope>
    <source>
        <strain evidence="2 3">AT_MEX2019</strain>
        <tissue evidence="2">Muscle</tissue>
    </source>
</reference>
<keyword evidence="3" id="KW-1185">Reference proteome</keyword>
<dbReference type="Proteomes" id="UP001345963">
    <property type="component" value="Unassembled WGS sequence"/>
</dbReference>
<evidence type="ECO:0000313" key="3">
    <source>
        <dbReference type="Proteomes" id="UP001345963"/>
    </source>
</evidence>
<sequence>MLGVGRSCCRWLVLALFSWGVLVSGVGLCGWGWCFVWSGGLGALCFTLRLFDLGAAALVPYWQPSSVLGVRLPWGDALGLAAWDCCCHLEAGPAALCCS</sequence>
<feature type="transmembrane region" description="Helical" evidence="1">
    <location>
        <begin position="12"/>
        <end position="33"/>
    </location>
</feature>
<gene>
    <name evidence="2" type="ORF">ATANTOWER_018888</name>
</gene>
<proteinExistence type="predicted"/>
<dbReference type="EMBL" id="JAHUTI010092447">
    <property type="protein sequence ID" value="MED6262392.1"/>
    <property type="molecule type" value="Genomic_DNA"/>
</dbReference>
<evidence type="ECO:0000256" key="1">
    <source>
        <dbReference type="SAM" id="Phobius"/>
    </source>
</evidence>
<keyword evidence="1" id="KW-0812">Transmembrane</keyword>
<keyword evidence="1" id="KW-0472">Membrane</keyword>
<comment type="caution">
    <text evidence="2">The sequence shown here is derived from an EMBL/GenBank/DDBJ whole genome shotgun (WGS) entry which is preliminary data.</text>
</comment>
<evidence type="ECO:0000313" key="2">
    <source>
        <dbReference type="EMBL" id="MED6262392.1"/>
    </source>
</evidence>
<protein>
    <recommendedName>
        <fullName evidence="4">Secreted protein</fullName>
    </recommendedName>
</protein>
<accession>A0ABU7CHC2</accession>
<evidence type="ECO:0008006" key="4">
    <source>
        <dbReference type="Google" id="ProtNLM"/>
    </source>
</evidence>
<keyword evidence="1" id="KW-1133">Transmembrane helix</keyword>
<organism evidence="2 3">
    <name type="scientific">Ataeniobius toweri</name>
    <dbReference type="NCBI Taxonomy" id="208326"/>
    <lineage>
        <taxon>Eukaryota</taxon>
        <taxon>Metazoa</taxon>
        <taxon>Chordata</taxon>
        <taxon>Craniata</taxon>
        <taxon>Vertebrata</taxon>
        <taxon>Euteleostomi</taxon>
        <taxon>Actinopterygii</taxon>
        <taxon>Neopterygii</taxon>
        <taxon>Teleostei</taxon>
        <taxon>Neoteleostei</taxon>
        <taxon>Acanthomorphata</taxon>
        <taxon>Ovalentaria</taxon>
        <taxon>Atherinomorphae</taxon>
        <taxon>Cyprinodontiformes</taxon>
        <taxon>Goodeidae</taxon>
        <taxon>Ataeniobius</taxon>
    </lineage>
</organism>
<name>A0ABU7CHC2_9TELE</name>